<feature type="transmembrane region" description="Helical" evidence="1">
    <location>
        <begin position="151"/>
        <end position="170"/>
    </location>
</feature>
<evidence type="ECO:0000256" key="1">
    <source>
        <dbReference type="SAM" id="Phobius"/>
    </source>
</evidence>
<keyword evidence="1" id="KW-0812">Transmembrane</keyword>
<proteinExistence type="predicted"/>
<protein>
    <recommendedName>
        <fullName evidence="4">YhhN-like protein</fullName>
    </recommendedName>
</protein>
<keyword evidence="3" id="KW-1185">Reference proteome</keyword>
<feature type="transmembrane region" description="Helical" evidence="1">
    <location>
        <begin position="91"/>
        <end position="109"/>
    </location>
</feature>
<gene>
    <name evidence="2" type="ORF">SAMN06265171_103225</name>
</gene>
<evidence type="ECO:0000313" key="3">
    <source>
        <dbReference type="Proteomes" id="UP000316916"/>
    </source>
</evidence>
<dbReference type="AlphaFoldDB" id="A0A521CP19"/>
<accession>A0A521CP19</accession>
<keyword evidence="1" id="KW-0472">Membrane</keyword>
<feature type="transmembrane region" description="Helical" evidence="1">
    <location>
        <begin position="182"/>
        <end position="205"/>
    </location>
</feature>
<name>A0A521CP19_9FLAO</name>
<feature type="transmembrane region" description="Helical" evidence="1">
    <location>
        <begin position="64"/>
        <end position="84"/>
    </location>
</feature>
<sequence length="209" mass="24105">MAGLYKAILFLNYALLLSVILLGAAKYRILNQKEKPYFYCIAFLFFIELLNLALPYIFRLNDTSFLYPFYIAGEFFLLTGLFIRKLDWPKYALGLTGLLAGGFMISKYGFDYPSNADIAKVVSNIVIICLSGFTLIREIKNTSVQNQNRFILVDASIFFYYSVSVFIFIIQHQIAELSENDYYIILSANNILSSILYCSFLYTFIRLKK</sequence>
<dbReference type="Proteomes" id="UP000316916">
    <property type="component" value="Unassembled WGS sequence"/>
</dbReference>
<feature type="transmembrane region" description="Helical" evidence="1">
    <location>
        <begin position="37"/>
        <end position="58"/>
    </location>
</feature>
<reference evidence="2 3" key="1">
    <citation type="submission" date="2017-05" db="EMBL/GenBank/DDBJ databases">
        <authorList>
            <person name="Varghese N."/>
            <person name="Submissions S."/>
        </authorList>
    </citation>
    <scope>NUCLEOTIDE SEQUENCE [LARGE SCALE GENOMIC DNA]</scope>
    <source>
        <strain evidence="2 3">DSM 29371</strain>
    </source>
</reference>
<keyword evidence="1" id="KW-1133">Transmembrane helix</keyword>
<dbReference type="EMBL" id="FXTC01000003">
    <property type="protein sequence ID" value="SMO61199.1"/>
    <property type="molecule type" value="Genomic_DNA"/>
</dbReference>
<dbReference type="RefSeq" id="WP_142717744.1">
    <property type="nucleotide sequence ID" value="NZ_FXTC01000003.1"/>
</dbReference>
<evidence type="ECO:0000313" key="2">
    <source>
        <dbReference type="EMBL" id="SMO61199.1"/>
    </source>
</evidence>
<feature type="transmembrane region" description="Helical" evidence="1">
    <location>
        <begin position="121"/>
        <end position="139"/>
    </location>
</feature>
<evidence type="ECO:0008006" key="4">
    <source>
        <dbReference type="Google" id="ProtNLM"/>
    </source>
</evidence>
<organism evidence="2 3">
    <name type="scientific">Chryseobacterium rhizoplanae</name>
    <dbReference type="NCBI Taxonomy" id="1609531"/>
    <lineage>
        <taxon>Bacteria</taxon>
        <taxon>Pseudomonadati</taxon>
        <taxon>Bacteroidota</taxon>
        <taxon>Flavobacteriia</taxon>
        <taxon>Flavobacteriales</taxon>
        <taxon>Weeksellaceae</taxon>
        <taxon>Chryseobacterium group</taxon>
        <taxon>Chryseobacterium</taxon>
    </lineage>
</organism>
<feature type="transmembrane region" description="Helical" evidence="1">
    <location>
        <begin position="6"/>
        <end position="25"/>
    </location>
</feature>